<evidence type="ECO:0000256" key="2">
    <source>
        <dbReference type="SAM" id="Phobius"/>
    </source>
</evidence>
<keyword evidence="4" id="KW-1185">Reference proteome</keyword>
<dbReference type="HOGENOM" id="CLU_619256_0_0_3"/>
<dbReference type="RefSeq" id="WP_009545034.1">
    <property type="nucleotide sequence ID" value="NC_010546.1"/>
</dbReference>
<evidence type="ECO:0008006" key="5">
    <source>
        <dbReference type="Google" id="ProtNLM"/>
    </source>
</evidence>
<evidence type="ECO:0000313" key="4">
    <source>
        <dbReference type="Proteomes" id="UP000001203"/>
    </source>
</evidence>
<protein>
    <recommendedName>
        <fullName evidence="5">Membrane-associated oxidoreductase</fullName>
    </recommendedName>
</protein>
<organism evidence="3 4">
    <name type="scientific">Crocosphaera subtropica (strain ATCC 51142 / BH68)</name>
    <name type="common">Cyanothece sp. (strain ATCC 51142)</name>
    <dbReference type="NCBI Taxonomy" id="43989"/>
    <lineage>
        <taxon>Bacteria</taxon>
        <taxon>Bacillati</taxon>
        <taxon>Cyanobacteriota</taxon>
        <taxon>Cyanophyceae</taxon>
        <taxon>Oscillatoriophycideae</taxon>
        <taxon>Chroococcales</taxon>
        <taxon>Aphanothecaceae</taxon>
        <taxon>Crocosphaera</taxon>
        <taxon>Crocosphaera subtropica</taxon>
    </lineage>
</organism>
<keyword evidence="2" id="KW-0472">Membrane</keyword>
<keyword evidence="2" id="KW-1133">Transmembrane helix</keyword>
<gene>
    <name evidence="3" type="ordered locus">cce_2263</name>
</gene>
<evidence type="ECO:0000313" key="3">
    <source>
        <dbReference type="EMBL" id="ACB51613.1"/>
    </source>
</evidence>
<reference evidence="3 4" key="1">
    <citation type="journal article" date="2008" name="Proc. Natl. Acad. Sci. U.S.A.">
        <title>The genome of Cyanothece 51142, a unicellular diazotrophic cyanobacterium important in the marine nitrogen cycle.</title>
        <authorList>
            <person name="Welsh E.A."/>
            <person name="Liberton M."/>
            <person name="Stoeckel J."/>
            <person name="Loh T."/>
            <person name="Elvitigala T."/>
            <person name="Wang C."/>
            <person name="Wollam A."/>
            <person name="Fulton R.S."/>
            <person name="Clifton S.W."/>
            <person name="Jacobs J.M."/>
            <person name="Aurora R."/>
            <person name="Ghosh B.K."/>
            <person name="Sherman L.A."/>
            <person name="Smith R.D."/>
            <person name="Wilson R.K."/>
            <person name="Pakrasi H.B."/>
        </authorList>
    </citation>
    <scope>NUCLEOTIDE SEQUENCE [LARGE SCALE GENOMIC DNA]</scope>
    <source>
        <strain evidence="4">ATCC 51142 / BH68</strain>
    </source>
</reference>
<dbReference type="STRING" id="43989.cce_2263"/>
<proteinExistence type="predicted"/>
<feature type="region of interest" description="Disordered" evidence="1">
    <location>
        <begin position="36"/>
        <end position="59"/>
    </location>
</feature>
<dbReference type="EMBL" id="CP000806">
    <property type="protein sequence ID" value="ACB51613.1"/>
    <property type="molecule type" value="Genomic_DNA"/>
</dbReference>
<feature type="transmembrane region" description="Helical" evidence="2">
    <location>
        <begin position="416"/>
        <end position="438"/>
    </location>
</feature>
<name>B1WPP3_CROS5</name>
<feature type="transmembrane region" description="Helical" evidence="2">
    <location>
        <begin position="310"/>
        <end position="328"/>
    </location>
</feature>
<dbReference type="KEGG" id="cyt:cce_2263"/>
<keyword evidence="2" id="KW-0812">Transmembrane</keyword>
<evidence type="ECO:0000256" key="1">
    <source>
        <dbReference type="SAM" id="MobiDB-lite"/>
    </source>
</evidence>
<dbReference type="OrthoDB" id="581225at2"/>
<accession>B1WPP3</accession>
<sequence length="442" mass="50391">MATKAEQLIKLAEDFAKEKGFDLSETEKKLLTSVAEGKEADYRSTDETENDSEKGNTWDKSRSPKINILIWLCTDKEAISYLTHRGISISGAKIEGCLDLDFIDLDVPLTFYSCYFSEGIRLLYAKVKLLYFSACYIASNQNALIADNAEIKGNVLLNNGFQAKGKVVFSAATIGRTFILFKVKNSQEMTLFLSFAKINCLLAQEDSWPEKNKLYLEGLVYNSIDNDSSVDSQSRLKWIRLQNLEDNFSPQTYEQLAKVLRMSGHEEAATEILIAKQNDRRRYGELKGFSWGWNFILGFTIDHGYRTQKILVFVLFFIGIGWGIFFWGESQNLMSPSRIIALVNPSSTQKIIDPNYPKFNALMYSVDSFVPIIDFYQESYWLPNANITTDLEIPLNYSNKITWKNANIGSLLRCYFWFHIFMGWVLTSLGVAGFTGLVRRLG</sequence>
<dbReference type="AlphaFoldDB" id="B1WPP3"/>
<dbReference type="Proteomes" id="UP000001203">
    <property type="component" value="Chromosome circular"/>
</dbReference>
<dbReference type="eggNOG" id="COG2911">
    <property type="taxonomic scope" value="Bacteria"/>
</dbReference>